<sequence length="194" mass="20351">MLVPVGAGVLLHLWAGWSMHSPVRLPAVLALLAGLGLAAVALFAHNALFREGGSVLAVLLILAGLGSVWVEARDSRIRAEVVECLVSGRVTVTHHPTFGEGAPAEKTLYHHPLSCPGGYPSQFAAERKVAEEGRTVRIAYDPAHRMDPVLESENTAHGSLVVPAVLLLSGAALSVAAIAAEGRDGTVRRRRSAP</sequence>
<keyword evidence="3" id="KW-1185">Reference proteome</keyword>
<dbReference type="AlphaFoldDB" id="A0A2P2GRH2"/>
<name>A0A2P2GRH2_STREW</name>
<comment type="caution">
    <text evidence="2">The sequence shown here is derived from an EMBL/GenBank/DDBJ whole genome shotgun (WGS) entry which is preliminary data.</text>
</comment>
<dbReference type="EMBL" id="LAQS01000011">
    <property type="protein sequence ID" value="KKZ74110.1"/>
    <property type="molecule type" value="Genomic_DNA"/>
</dbReference>
<evidence type="ECO:0000313" key="2">
    <source>
        <dbReference type="EMBL" id="KKZ74110.1"/>
    </source>
</evidence>
<gene>
    <name evidence="2" type="ORF">VO63_09580</name>
</gene>
<protein>
    <submittedName>
        <fullName evidence="2">Uncharacterized protein</fullName>
    </submittedName>
</protein>
<evidence type="ECO:0000313" key="3">
    <source>
        <dbReference type="Proteomes" id="UP000265325"/>
    </source>
</evidence>
<accession>A0A2P2GRH2</accession>
<feature type="transmembrane region" description="Helical" evidence="1">
    <location>
        <begin position="28"/>
        <end position="48"/>
    </location>
</feature>
<evidence type="ECO:0000256" key="1">
    <source>
        <dbReference type="SAM" id="Phobius"/>
    </source>
</evidence>
<feature type="transmembrane region" description="Helical" evidence="1">
    <location>
        <begin position="160"/>
        <end position="180"/>
    </location>
</feature>
<reference evidence="2 3" key="1">
    <citation type="submission" date="2015-05" db="EMBL/GenBank/DDBJ databases">
        <title>Draft Genome assembly of Streptomyces showdoensis.</title>
        <authorList>
            <person name="Thapa K.K."/>
            <person name="Metsa-Ketela M."/>
        </authorList>
    </citation>
    <scope>NUCLEOTIDE SEQUENCE [LARGE SCALE GENOMIC DNA]</scope>
    <source>
        <strain evidence="2 3">ATCC 15227</strain>
    </source>
</reference>
<organism evidence="2 3">
    <name type="scientific">Streptomyces showdoensis</name>
    <dbReference type="NCBI Taxonomy" id="68268"/>
    <lineage>
        <taxon>Bacteria</taxon>
        <taxon>Bacillati</taxon>
        <taxon>Actinomycetota</taxon>
        <taxon>Actinomycetes</taxon>
        <taxon>Kitasatosporales</taxon>
        <taxon>Streptomycetaceae</taxon>
        <taxon>Streptomyces</taxon>
    </lineage>
</organism>
<keyword evidence="1" id="KW-0812">Transmembrane</keyword>
<keyword evidence="1" id="KW-0472">Membrane</keyword>
<feature type="transmembrane region" description="Helical" evidence="1">
    <location>
        <begin position="55"/>
        <end position="72"/>
    </location>
</feature>
<dbReference type="Proteomes" id="UP000265325">
    <property type="component" value="Unassembled WGS sequence"/>
</dbReference>
<proteinExistence type="predicted"/>
<keyword evidence="1" id="KW-1133">Transmembrane helix</keyword>